<proteinExistence type="predicted"/>
<evidence type="ECO:0000313" key="1">
    <source>
        <dbReference type="EMBL" id="AMS01156.1"/>
    </source>
</evidence>
<accession>A0A172JHX9</accession>
<dbReference type="GeneID" id="29058790"/>
<dbReference type="EMBL" id="KU878088">
    <property type="protein sequence ID" value="AMS01156.1"/>
    <property type="molecule type" value="Genomic_DNA"/>
</dbReference>
<sequence length="71" mass="8460">MSVNIVEKISFIEENNIVLEEMKKNNLLNLFQVLIQYNEKSRVTPNAFLNAYEFESDIEKVVEELNKRMKH</sequence>
<protein>
    <submittedName>
        <fullName evidence="1">Uncharacterized protein</fullName>
    </submittedName>
</protein>
<organism evidence="1 2">
    <name type="scientific">Bacillus phage AR9</name>
    <dbReference type="NCBI Taxonomy" id="1815509"/>
    <lineage>
        <taxon>Viruses</taxon>
        <taxon>Duplodnaviria</taxon>
        <taxon>Heunggongvirae</taxon>
        <taxon>Uroviricota</taxon>
        <taxon>Caudoviricetes</taxon>
        <taxon>Takahashivirus</taxon>
        <taxon>Bacillus phage PBS1</taxon>
    </lineage>
</organism>
<dbReference type="Proteomes" id="UP000202618">
    <property type="component" value="Segment"/>
</dbReference>
<evidence type="ECO:0000313" key="2">
    <source>
        <dbReference type="Proteomes" id="UP000202618"/>
    </source>
</evidence>
<name>A0A172JHX9_BPPB1</name>
<gene>
    <name evidence="1" type="ORF">AR9_g072</name>
</gene>
<dbReference type="KEGG" id="vg:29058790"/>
<dbReference type="RefSeq" id="YP_009282976.1">
    <property type="nucleotide sequence ID" value="NC_031039.1"/>
</dbReference>
<reference evidence="1 2" key="1">
    <citation type="journal article" date="2016" name="Virology">
        <title>The genome of AR9, a giant transducing Bacillus phage encoding two multisubunit RNA polymerases.</title>
        <authorList>
            <person name="Lavysh D."/>
            <person name="Sokolova M."/>
            <person name="Minakhin L."/>
            <person name="Yakunina M."/>
            <person name="Artamonova T."/>
            <person name="Kozyavkin S."/>
            <person name="Makarova K.S."/>
            <person name="Koonin E.V."/>
            <person name="Severinov K."/>
        </authorList>
    </citation>
    <scope>NUCLEOTIDE SEQUENCE [LARGE SCALE GENOMIC DNA]</scope>
</reference>